<comment type="caution">
    <text evidence="1">The sequence shown here is derived from an EMBL/GenBank/DDBJ whole genome shotgun (WGS) entry which is preliminary data.</text>
</comment>
<evidence type="ECO:0008006" key="2">
    <source>
        <dbReference type="Google" id="ProtNLM"/>
    </source>
</evidence>
<name>A0A645F151_9ZZZZ</name>
<dbReference type="Gene3D" id="3.10.180.10">
    <property type="entry name" value="2,3-Dihydroxybiphenyl 1,2-Dioxygenase, domain 1"/>
    <property type="match status" value="1"/>
</dbReference>
<evidence type="ECO:0000313" key="1">
    <source>
        <dbReference type="EMBL" id="MPN06383.1"/>
    </source>
</evidence>
<dbReference type="InterPro" id="IPR029068">
    <property type="entry name" value="Glyas_Bleomycin-R_OHBP_Dase"/>
</dbReference>
<sequence length="124" mass="14207">MIVLLVTHIYFNGQCKQAIELYKRVFNATVRTLIEDSSHLLVVHAEIIIHNELLMLNDFGNNDGISKSGGYQLSVQFDNEAALQKAYATIQKDSVTIESMQSTEYSPCVVRFIDMFDVRWAFWV</sequence>
<reference evidence="1" key="1">
    <citation type="submission" date="2019-08" db="EMBL/GenBank/DDBJ databases">
        <authorList>
            <person name="Kucharzyk K."/>
            <person name="Murdoch R.W."/>
            <person name="Higgins S."/>
            <person name="Loffler F."/>
        </authorList>
    </citation>
    <scope>NUCLEOTIDE SEQUENCE</scope>
</reference>
<organism evidence="1">
    <name type="scientific">bioreactor metagenome</name>
    <dbReference type="NCBI Taxonomy" id="1076179"/>
    <lineage>
        <taxon>unclassified sequences</taxon>
        <taxon>metagenomes</taxon>
        <taxon>ecological metagenomes</taxon>
    </lineage>
</organism>
<dbReference type="AlphaFoldDB" id="A0A645F151"/>
<protein>
    <recommendedName>
        <fullName evidence="2">PhnB-like domain-containing protein</fullName>
    </recommendedName>
</protein>
<dbReference type="EMBL" id="VSSQ01052287">
    <property type="protein sequence ID" value="MPN06383.1"/>
    <property type="molecule type" value="Genomic_DNA"/>
</dbReference>
<accession>A0A645F151</accession>
<gene>
    <name evidence="1" type="ORF">SDC9_153639</name>
</gene>
<proteinExistence type="predicted"/>
<dbReference type="PANTHER" id="PTHR33990">
    <property type="entry name" value="PROTEIN YJDN-RELATED"/>
    <property type="match status" value="1"/>
</dbReference>
<dbReference type="SUPFAM" id="SSF54593">
    <property type="entry name" value="Glyoxalase/Bleomycin resistance protein/Dihydroxybiphenyl dioxygenase"/>
    <property type="match status" value="1"/>
</dbReference>